<organism evidence="8 9">
    <name type="scientific">Xanthomonas bromi</name>
    <dbReference type="NCBI Taxonomy" id="56449"/>
    <lineage>
        <taxon>Bacteria</taxon>
        <taxon>Pseudomonadati</taxon>
        <taxon>Pseudomonadota</taxon>
        <taxon>Gammaproteobacteria</taxon>
        <taxon>Lysobacterales</taxon>
        <taxon>Lysobacteraceae</taxon>
        <taxon>Xanthomonas</taxon>
    </lineage>
</organism>
<name>A0A1C3NL42_9XANT</name>
<feature type="transmembrane region" description="Helical" evidence="6">
    <location>
        <begin position="92"/>
        <end position="111"/>
    </location>
</feature>
<feature type="transmembrane region" description="Helical" evidence="6">
    <location>
        <begin position="69"/>
        <end position="86"/>
    </location>
</feature>
<reference evidence="7 10" key="2">
    <citation type="submission" date="2016-08" db="EMBL/GenBank/DDBJ databases">
        <title>Evolution of the type three secretion system and type three effector repertoires in Xanthomonas.</title>
        <authorList>
            <person name="Merda D."/>
            <person name="Briand M."/>
            <person name="Bosis E."/>
            <person name="Rousseau C."/>
            <person name="Portier P."/>
            <person name="Jacques M.-A."/>
            <person name="Fischer-Le Saux M."/>
        </authorList>
    </citation>
    <scope>NUCLEOTIDE SEQUENCE [LARGE SCALE GENOMIC DNA]</scope>
    <source>
        <strain evidence="7 10">CFBP1976</strain>
    </source>
</reference>
<feature type="transmembrane region" description="Helical" evidence="6">
    <location>
        <begin position="26"/>
        <end position="48"/>
    </location>
</feature>
<evidence type="ECO:0000256" key="6">
    <source>
        <dbReference type="SAM" id="Phobius"/>
    </source>
</evidence>
<dbReference type="EMBL" id="FLTX01000027">
    <property type="protein sequence ID" value="SBV51058.1"/>
    <property type="molecule type" value="Genomic_DNA"/>
</dbReference>
<gene>
    <name evidence="8" type="ORF">XBLMG947_1842</name>
    <name evidence="7" type="ORF">XbrCFBP1976_08955</name>
</gene>
<sequence>MSEFESHAGPPPPPLGTSTPSEERTLALAAHLLGIVSYFIGALVIWLISKDASPSKPFATDQAKEALNFQITATLAMIAAAILALVTFGALAFLPSLVWIASLVFCILAAVKANNGEYYRYPFTLRLVK</sequence>
<keyword evidence="4 6" id="KW-0472">Membrane</keyword>
<keyword evidence="10" id="KW-1185">Reference proteome</keyword>
<evidence type="ECO:0000313" key="10">
    <source>
        <dbReference type="Proteomes" id="UP000239710"/>
    </source>
</evidence>
<evidence type="ECO:0000256" key="4">
    <source>
        <dbReference type="ARBA" id="ARBA00023136"/>
    </source>
</evidence>
<reference evidence="8 9" key="1">
    <citation type="submission" date="2016-06" db="EMBL/GenBank/DDBJ databases">
        <authorList>
            <person name="Kjaerup R.B."/>
            <person name="Dalgaard T.S."/>
            <person name="Juul-Madsen H.R."/>
        </authorList>
    </citation>
    <scope>NUCLEOTIDE SEQUENCE [LARGE SCALE GENOMIC DNA]</scope>
    <source>
        <strain evidence="8">LMG947</strain>
    </source>
</reference>
<evidence type="ECO:0000256" key="3">
    <source>
        <dbReference type="ARBA" id="ARBA00022989"/>
    </source>
</evidence>
<dbReference type="STRING" id="56449.XBLMG947_1842"/>
<evidence type="ECO:0000256" key="1">
    <source>
        <dbReference type="ARBA" id="ARBA00004141"/>
    </source>
</evidence>
<evidence type="ECO:0000313" key="8">
    <source>
        <dbReference type="EMBL" id="SBV51058.1"/>
    </source>
</evidence>
<dbReference type="AlphaFoldDB" id="A0A1C3NL42"/>
<keyword evidence="3 6" id="KW-1133">Transmembrane helix</keyword>
<protein>
    <submittedName>
        <fullName evidence="7">DUF4870 domain-containing protein</fullName>
    </submittedName>
</protein>
<evidence type="ECO:0000313" key="7">
    <source>
        <dbReference type="EMBL" id="PPV07208.1"/>
    </source>
</evidence>
<accession>A0A1C3NL42</accession>
<dbReference type="InterPro" id="IPR019109">
    <property type="entry name" value="MamF_MmsF"/>
</dbReference>
<dbReference type="Proteomes" id="UP000239710">
    <property type="component" value="Unassembled WGS sequence"/>
</dbReference>
<evidence type="ECO:0000313" key="9">
    <source>
        <dbReference type="Proteomes" id="UP000092503"/>
    </source>
</evidence>
<proteinExistence type="predicted"/>
<evidence type="ECO:0000256" key="5">
    <source>
        <dbReference type="SAM" id="MobiDB-lite"/>
    </source>
</evidence>
<feature type="region of interest" description="Disordered" evidence="5">
    <location>
        <begin position="1"/>
        <end position="20"/>
    </location>
</feature>
<dbReference type="Pfam" id="PF09685">
    <property type="entry name" value="MamF_MmsF"/>
    <property type="match status" value="1"/>
</dbReference>
<evidence type="ECO:0000256" key="2">
    <source>
        <dbReference type="ARBA" id="ARBA00022692"/>
    </source>
</evidence>
<dbReference type="Proteomes" id="UP000092503">
    <property type="component" value="Unassembled WGS sequence"/>
</dbReference>
<comment type="subcellular location">
    <subcellularLocation>
        <location evidence="1">Membrane</location>
        <topology evidence="1">Multi-pass membrane protein</topology>
    </subcellularLocation>
</comment>
<dbReference type="EMBL" id="MDCE01000010">
    <property type="protein sequence ID" value="PPV07208.1"/>
    <property type="molecule type" value="Genomic_DNA"/>
</dbReference>
<keyword evidence="2 6" id="KW-0812">Transmembrane</keyword>